<dbReference type="GO" id="GO:0020037">
    <property type="term" value="F:heme binding"/>
    <property type="evidence" value="ECO:0007669"/>
    <property type="project" value="InterPro"/>
</dbReference>
<name>A0A1E1EYB1_9SPHN</name>
<protein>
    <submittedName>
        <fullName evidence="5">Preprotein translocase subunit TatC</fullName>
    </submittedName>
</protein>
<accession>A0A1E1EYB1</accession>
<dbReference type="Pfam" id="PF01152">
    <property type="entry name" value="Bac_globin"/>
    <property type="match status" value="1"/>
</dbReference>
<dbReference type="CDD" id="cd08916">
    <property type="entry name" value="TrHb3_P"/>
    <property type="match status" value="1"/>
</dbReference>
<keyword evidence="6" id="KW-1185">Reference proteome</keyword>
<organism evidence="5 6">
    <name type="scientific">Sphingobium cloacae</name>
    <dbReference type="NCBI Taxonomy" id="120107"/>
    <lineage>
        <taxon>Bacteria</taxon>
        <taxon>Pseudomonadati</taxon>
        <taxon>Pseudomonadota</taxon>
        <taxon>Alphaproteobacteria</taxon>
        <taxon>Sphingomonadales</taxon>
        <taxon>Sphingomonadaceae</taxon>
        <taxon>Sphingobium</taxon>
    </lineage>
</organism>
<dbReference type="RefSeq" id="WP_066516563.1">
    <property type="nucleotide sequence ID" value="NZ_AP017655.1"/>
</dbReference>
<dbReference type="SUPFAM" id="SSF46458">
    <property type="entry name" value="Globin-like"/>
    <property type="match status" value="1"/>
</dbReference>
<dbReference type="Gene3D" id="1.10.490.10">
    <property type="entry name" value="Globins"/>
    <property type="match status" value="1"/>
</dbReference>
<evidence type="ECO:0000313" key="6">
    <source>
        <dbReference type="Proteomes" id="UP000218272"/>
    </source>
</evidence>
<gene>
    <name evidence="5" type="ORF">SCLO_1002180</name>
</gene>
<dbReference type="InterPro" id="IPR001486">
    <property type="entry name" value="Hemoglobin_trunc"/>
</dbReference>
<keyword evidence="3" id="KW-0479">Metal-binding</keyword>
<evidence type="ECO:0000256" key="4">
    <source>
        <dbReference type="ARBA" id="ARBA00023004"/>
    </source>
</evidence>
<keyword evidence="4" id="KW-0408">Iron</keyword>
<evidence type="ECO:0000256" key="2">
    <source>
        <dbReference type="ARBA" id="ARBA00022617"/>
    </source>
</evidence>
<dbReference type="GO" id="GO:0019825">
    <property type="term" value="F:oxygen binding"/>
    <property type="evidence" value="ECO:0007669"/>
    <property type="project" value="InterPro"/>
</dbReference>
<dbReference type="InterPro" id="IPR009050">
    <property type="entry name" value="Globin-like_sf"/>
</dbReference>
<proteinExistence type="predicted"/>
<dbReference type="KEGG" id="sclo:SCLO_1002180"/>
<dbReference type="AlphaFoldDB" id="A0A1E1EYB1"/>
<sequence length="147" mass="16299">MVALDMDDEGLKALVDAFYARVRADGALGPIFNDAIADWTEHLDKLAAFWSSVMLTSGRYKGQPVPAHMKHKDRITPALFDRWLALWAQTTDEMMTPPAAAALQDRAARIAQSLQLALFFRLDDQPIPGPARRNADATDLPQRSVLP</sequence>
<keyword evidence="1" id="KW-0813">Transport</keyword>
<dbReference type="OrthoDB" id="25954at2"/>
<dbReference type="Proteomes" id="UP000218272">
    <property type="component" value="Chromosome SCLO_1"/>
</dbReference>
<evidence type="ECO:0000256" key="3">
    <source>
        <dbReference type="ARBA" id="ARBA00022723"/>
    </source>
</evidence>
<dbReference type="InterPro" id="IPR012292">
    <property type="entry name" value="Globin/Proto"/>
</dbReference>
<reference evidence="5 6" key="1">
    <citation type="submission" date="2016-10" db="EMBL/GenBank/DDBJ databases">
        <title>Complete Genome Sequence of the Nonylphenol-Degrading Bacterium Sphingobium cloacae JCM 10874T.</title>
        <authorList>
            <person name="Ootsuka M."/>
            <person name="Nishizawa T."/>
            <person name="Ohta H."/>
        </authorList>
    </citation>
    <scope>NUCLEOTIDE SEQUENCE [LARGE SCALE GENOMIC DNA]</scope>
    <source>
        <strain evidence="5 6">JCM 10874</strain>
    </source>
</reference>
<keyword evidence="2" id="KW-0349">Heme</keyword>
<dbReference type="GO" id="GO:0046872">
    <property type="term" value="F:metal ion binding"/>
    <property type="evidence" value="ECO:0007669"/>
    <property type="project" value="UniProtKB-KW"/>
</dbReference>
<evidence type="ECO:0000256" key="1">
    <source>
        <dbReference type="ARBA" id="ARBA00022448"/>
    </source>
</evidence>
<evidence type="ECO:0000313" key="5">
    <source>
        <dbReference type="EMBL" id="BAV63258.1"/>
    </source>
</evidence>
<dbReference type="EMBL" id="AP017655">
    <property type="protein sequence ID" value="BAV63258.1"/>
    <property type="molecule type" value="Genomic_DNA"/>
</dbReference>